<evidence type="ECO:0000313" key="2">
    <source>
        <dbReference type="RefSeq" id="XP_036671792.1"/>
    </source>
</evidence>
<reference evidence="2" key="1">
    <citation type="submission" date="2025-08" db="UniProtKB">
        <authorList>
            <consortium name="RefSeq"/>
        </authorList>
    </citation>
    <scope>IDENTIFICATION</scope>
</reference>
<name>A0AB40A4Z9_DROSZ</name>
<protein>
    <submittedName>
        <fullName evidence="2">Uncharacterized protein</fullName>
    </submittedName>
</protein>
<dbReference type="GeneID" id="118877369"/>
<keyword evidence="1" id="KW-1185">Reference proteome</keyword>
<organism evidence="1 2">
    <name type="scientific">Drosophila suzukii</name>
    <name type="common">Spotted-wing drosophila fruit fly</name>
    <dbReference type="NCBI Taxonomy" id="28584"/>
    <lineage>
        <taxon>Eukaryota</taxon>
        <taxon>Metazoa</taxon>
        <taxon>Ecdysozoa</taxon>
        <taxon>Arthropoda</taxon>
        <taxon>Hexapoda</taxon>
        <taxon>Insecta</taxon>
        <taxon>Pterygota</taxon>
        <taxon>Neoptera</taxon>
        <taxon>Endopterygota</taxon>
        <taxon>Diptera</taxon>
        <taxon>Brachycera</taxon>
        <taxon>Muscomorpha</taxon>
        <taxon>Ephydroidea</taxon>
        <taxon>Drosophilidae</taxon>
        <taxon>Drosophila</taxon>
        <taxon>Sophophora</taxon>
    </lineage>
</organism>
<dbReference type="AlphaFoldDB" id="A0AB40A4Z9"/>
<gene>
    <name evidence="2" type="primary">LOC118877369</name>
</gene>
<evidence type="ECO:0000313" key="1">
    <source>
        <dbReference type="Proteomes" id="UP001652628"/>
    </source>
</evidence>
<dbReference type="RefSeq" id="XP_036671792.1">
    <property type="nucleotide sequence ID" value="XM_036815897.3"/>
</dbReference>
<dbReference type="Proteomes" id="UP001652628">
    <property type="component" value="Chromosome 3"/>
</dbReference>
<accession>A0AB40A4Z9</accession>
<sequence length="31" mass="3584">MSVLSQLLLNFNQKAQSRSHHNIELINSFIT</sequence>
<proteinExistence type="predicted"/>